<dbReference type="Proteomes" id="UP000290572">
    <property type="component" value="Unassembled WGS sequence"/>
</dbReference>
<organism evidence="3 4">
    <name type="scientific">Labeo rohita</name>
    <name type="common">Indian major carp</name>
    <name type="synonym">Cyprinus rohita</name>
    <dbReference type="NCBI Taxonomy" id="84645"/>
    <lineage>
        <taxon>Eukaryota</taxon>
        <taxon>Metazoa</taxon>
        <taxon>Chordata</taxon>
        <taxon>Craniata</taxon>
        <taxon>Vertebrata</taxon>
        <taxon>Euteleostomi</taxon>
        <taxon>Actinopterygii</taxon>
        <taxon>Neopterygii</taxon>
        <taxon>Teleostei</taxon>
        <taxon>Ostariophysi</taxon>
        <taxon>Cypriniformes</taxon>
        <taxon>Cyprinidae</taxon>
        <taxon>Labeoninae</taxon>
        <taxon>Labeonini</taxon>
        <taxon>Labeo</taxon>
    </lineage>
</organism>
<feature type="compositionally biased region" description="Polar residues" evidence="1">
    <location>
        <begin position="13"/>
        <end position="26"/>
    </location>
</feature>
<evidence type="ECO:0007829" key="5">
    <source>
        <dbReference type="PeptideAtlas" id="A0A498MXZ3"/>
    </source>
</evidence>
<dbReference type="GO" id="GO:0006955">
    <property type="term" value="P:immune response"/>
    <property type="evidence" value="ECO:0007669"/>
    <property type="project" value="InterPro"/>
</dbReference>
<evidence type="ECO:0000313" key="3">
    <source>
        <dbReference type="EMBL" id="RXN25650.1"/>
    </source>
</evidence>
<name>A0A498MXZ3_LABRO</name>
<dbReference type="AlphaFoldDB" id="A0A498MXZ3"/>
<feature type="domain" description="MHC class II-associated invariant chain/CLIP MHC II-interacting" evidence="2">
    <location>
        <begin position="5"/>
        <end position="106"/>
    </location>
</feature>
<dbReference type="Pfam" id="PF09307">
    <property type="entry name" value="MHC2-interact"/>
    <property type="match status" value="1"/>
</dbReference>
<proteinExistence type="evidence at protein level"/>
<dbReference type="GO" id="GO:0019882">
    <property type="term" value="P:antigen processing and presentation"/>
    <property type="evidence" value="ECO:0007669"/>
    <property type="project" value="InterPro"/>
</dbReference>
<dbReference type="PANTHER" id="PTHR40710">
    <property type="entry name" value="RIKEN CDNA E230025N22 GENE"/>
    <property type="match status" value="1"/>
</dbReference>
<dbReference type="GO" id="GO:0042289">
    <property type="term" value="F:MHC class II protein binding"/>
    <property type="evidence" value="ECO:0007669"/>
    <property type="project" value="InterPro"/>
</dbReference>
<dbReference type="GO" id="GO:0016020">
    <property type="term" value="C:membrane"/>
    <property type="evidence" value="ECO:0007669"/>
    <property type="project" value="InterPro"/>
</dbReference>
<protein>
    <submittedName>
        <fullName evidence="3">H-2 class II histocompatibility antigen gamma chain-like protein</fullName>
    </submittedName>
</protein>
<feature type="region of interest" description="Disordered" evidence="1">
    <location>
        <begin position="1"/>
        <end position="26"/>
    </location>
</feature>
<evidence type="ECO:0000256" key="1">
    <source>
        <dbReference type="SAM" id="MobiDB-lite"/>
    </source>
</evidence>
<feature type="region of interest" description="Disordered" evidence="1">
    <location>
        <begin position="81"/>
        <end position="116"/>
    </location>
</feature>
<dbReference type="PANTHER" id="PTHR40710:SF1">
    <property type="entry name" value="RIKEN CDNA E230025N22 GENE"/>
    <property type="match status" value="1"/>
</dbReference>
<evidence type="ECO:0000259" key="2">
    <source>
        <dbReference type="Pfam" id="PF09307"/>
    </source>
</evidence>
<evidence type="ECO:0000313" key="4">
    <source>
        <dbReference type="Proteomes" id="UP000290572"/>
    </source>
</evidence>
<dbReference type="GO" id="GO:0006886">
    <property type="term" value="P:intracellular protein transport"/>
    <property type="evidence" value="ECO:0007669"/>
    <property type="project" value="InterPro"/>
</dbReference>
<keyword evidence="4" id="KW-1185">Reference proteome</keyword>
<dbReference type="STRING" id="84645.A0A498MXZ3"/>
<feature type="region of interest" description="Disordered" evidence="1">
    <location>
        <begin position="179"/>
        <end position="198"/>
    </location>
</feature>
<reference evidence="3 4" key="1">
    <citation type="submission" date="2018-03" db="EMBL/GenBank/DDBJ databases">
        <title>Draft genome sequence of Rohu Carp (Labeo rohita).</title>
        <authorList>
            <person name="Das P."/>
            <person name="Kushwaha B."/>
            <person name="Joshi C.G."/>
            <person name="Kumar D."/>
            <person name="Nagpure N.S."/>
            <person name="Sahoo L."/>
            <person name="Das S.P."/>
            <person name="Bit A."/>
            <person name="Patnaik S."/>
            <person name="Meher P.K."/>
            <person name="Jayasankar P."/>
            <person name="Koringa P.G."/>
            <person name="Patel N.V."/>
            <person name="Hinsu A.T."/>
            <person name="Kumar R."/>
            <person name="Pandey M."/>
            <person name="Agarwal S."/>
            <person name="Srivastava S."/>
            <person name="Singh M."/>
            <person name="Iquebal M.A."/>
            <person name="Jaiswal S."/>
            <person name="Angadi U.B."/>
            <person name="Kumar N."/>
            <person name="Raza M."/>
            <person name="Shah T.M."/>
            <person name="Rai A."/>
            <person name="Jena J.K."/>
        </authorList>
    </citation>
    <scope>NUCLEOTIDE SEQUENCE [LARGE SCALE GENOMIC DNA]</scope>
    <source>
        <strain evidence="3">DASCIFA01</strain>
        <tissue evidence="3">Testis</tissue>
    </source>
</reference>
<dbReference type="EMBL" id="QBIY01012321">
    <property type="protein sequence ID" value="RXN25650.1"/>
    <property type="molecule type" value="Genomic_DNA"/>
</dbReference>
<dbReference type="InterPro" id="IPR015386">
    <property type="entry name" value="MHC_II-assoc_invar/CLIP_MHC-bd"/>
</dbReference>
<gene>
    <name evidence="3" type="ORF">ROHU_005847</name>
</gene>
<comment type="caution">
    <text evidence="3">The sequence shown here is derived from an EMBL/GenBank/DDBJ whole genome shotgun (WGS) entry which is preliminary data.</text>
</comment>
<sequence length="433" mass="50718">MDHSQDEALLQRVPSQDNVVNRSTGSSNAKALKVTGLTVLACLLLAGQALTAYLVWGQKEHINALTTGQEKLKTELTRKMSAAPPKAMHLPMNSMPLLKDFSDESSDQPSTKKKSSIPLTVVVGGRADEECKTADRKRDLQDLLRQEMDLHLTDGRSSVQRNQERVNRITQLKEEIRLQETHRDSSQSHATSTADHEKLLERRMRLRETHQKLIENELMKMERELQEEQIGGVEGEMSYLRRERRILVLQIEALRRENQQAYADLENQSRQHQQEINNIREESLQADHEKLLERRMRLRETHQKLIENELMKMERELQEEQIGGVEGEMSYLRRERRILVLQIEALRRENQQAYADLENQSRQHQQEINNIREESLQVFRAFREVLEEQRQMSERRYRNLLLDAVQDAVHLSSQNLQLREEIQQLRKSLNPTP</sequence>
<keyword evidence="5" id="KW-1267">Proteomics identification</keyword>
<accession>A0A498MXZ3</accession>